<evidence type="ECO:0000313" key="1">
    <source>
        <dbReference type="Proteomes" id="UP000887579"/>
    </source>
</evidence>
<dbReference type="WBParaSite" id="ES5_v2.g13115.t1">
    <property type="protein sequence ID" value="ES5_v2.g13115.t1"/>
    <property type="gene ID" value="ES5_v2.g13115"/>
</dbReference>
<organism evidence="1 2">
    <name type="scientific">Panagrolaimus sp. ES5</name>
    <dbReference type="NCBI Taxonomy" id="591445"/>
    <lineage>
        <taxon>Eukaryota</taxon>
        <taxon>Metazoa</taxon>
        <taxon>Ecdysozoa</taxon>
        <taxon>Nematoda</taxon>
        <taxon>Chromadorea</taxon>
        <taxon>Rhabditida</taxon>
        <taxon>Tylenchina</taxon>
        <taxon>Panagrolaimomorpha</taxon>
        <taxon>Panagrolaimoidea</taxon>
        <taxon>Panagrolaimidae</taxon>
        <taxon>Panagrolaimus</taxon>
    </lineage>
</organism>
<reference evidence="2" key="1">
    <citation type="submission" date="2022-11" db="UniProtKB">
        <authorList>
            <consortium name="WormBaseParasite"/>
        </authorList>
    </citation>
    <scope>IDENTIFICATION</scope>
</reference>
<proteinExistence type="predicted"/>
<name>A0AC34F7G0_9BILA</name>
<sequence length="447" mass="50495">MDSNLQWVEQNLQKQRKILEEKQKQRRLQSAGPVRATFNSPFNSGNSSSINSNSPIPTAPIVYRHAEDLVSHSISTNPPGSLSLSSEPYNDFDSFSTTTTNNFSTSMTTIPSRTPPIHQSSPINEAKTIITSSNEQSQHAPPINSTKLSSYSDNEKAESGDEADVGVQPWGEEAKLDEAVLEDCSKIDVTKALEDLRPFVNAPVTRGYMMRCNITRDKKGVEKGWYPAYYLHWDRGNDRRHFLLAARRRKKSLTGSYLISTDPTEMSRDGRAFVGKVRSNAMGTCFTVYDNGENPKKASSLTEGLRQELAAVIYEPNVFGFKGPRKMTIIIPAMEKEIRREFRPICEKDSIVERFKQQKLEEMVVLQNKTPMWSEETQSFVLNFRGRVTQASVKNFQLIHEAQPDYVIMQFGRTDDSSFTLDFRYPLTPLQAFGIAMSSFHGKLACE</sequence>
<protein>
    <submittedName>
        <fullName evidence="2">Tubby-like protein</fullName>
    </submittedName>
</protein>
<dbReference type="Proteomes" id="UP000887579">
    <property type="component" value="Unplaced"/>
</dbReference>
<evidence type="ECO:0000313" key="2">
    <source>
        <dbReference type="WBParaSite" id="ES5_v2.g13115.t1"/>
    </source>
</evidence>
<accession>A0AC34F7G0</accession>